<evidence type="ECO:0000259" key="4">
    <source>
        <dbReference type="PROSITE" id="PS51034"/>
    </source>
</evidence>
<evidence type="ECO:0000256" key="1">
    <source>
        <dbReference type="ARBA" id="ARBA00022729"/>
    </source>
</evidence>
<reference evidence="5" key="3">
    <citation type="submission" date="2025-09" db="UniProtKB">
        <authorList>
            <consortium name="Ensembl"/>
        </authorList>
    </citation>
    <scope>IDENTIFICATION</scope>
</reference>
<gene>
    <name evidence="5" type="primary">LOC115587560</name>
</gene>
<keyword evidence="2" id="KW-1015">Disulfide bond</keyword>
<reference evidence="5" key="2">
    <citation type="submission" date="2025-08" db="UniProtKB">
        <authorList>
            <consortium name="Ensembl"/>
        </authorList>
    </citation>
    <scope>IDENTIFICATION</scope>
</reference>
<evidence type="ECO:0000313" key="6">
    <source>
        <dbReference type="Proteomes" id="UP000472265"/>
    </source>
</evidence>
<keyword evidence="6" id="KW-1185">Reference proteome</keyword>
<dbReference type="AlphaFoldDB" id="A0A671Z0Z4"/>
<evidence type="ECO:0000256" key="3">
    <source>
        <dbReference type="SAM" id="SignalP"/>
    </source>
</evidence>
<dbReference type="GeneTree" id="ENSGT00940000156038"/>
<evidence type="ECO:0000256" key="2">
    <source>
        <dbReference type="ARBA" id="ARBA00023157"/>
    </source>
</evidence>
<dbReference type="SMART" id="SM00241">
    <property type="entry name" value="ZP"/>
    <property type="match status" value="1"/>
</dbReference>
<keyword evidence="1 3" id="KW-0732">Signal</keyword>
<dbReference type="InterPro" id="IPR055355">
    <property type="entry name" value="ZP-C"/>
</dbReference>
<feature type="signal peptide" evidence="3">
    <location>
        <begin position="1"/>
        <end position="19"/>
    </location>
</feature>
<dbReference type="InterPro" id="IPR014853">
    <property type="entry name" value="VWF/SSPO/ZAN-like_Cys-rich_dom"/>
</dbReference>
<dbReference type="Ensembl" id="ENSSAUT00010071835.1">
    <property type="protein sequence ID" value="ENSSAUP00010068645.1"/>
    <property type="gene ID" value="ENSSAUG00010027244.1"/>
</dbReference>
<evidence type="ECO:0000313" key="5">
    <source>
        <dbReference type="Ensembl" id="ENSSAUP00010068645.1"/>
    </source>
</evidence>
<name>A0A671Z0Z4_SPAAU</name>
<dbReference type="InterPro" id="IPR042235">
    <property type="entry name" value="ZP-C_dom"/>
</dbReference>
<sequence length="720" mass="79542">MFYCVLYLAALILVSGTAATNQTFTSSGEMNITSCPITYYGQKYDKIYVAFSADRFAVCFNGLYKPGIKNDCIVMSGGTADRGDLAVLTKEIPTGSGVHKLLPNLKNAGKCVNIIPLKDSQQSEVRVVYKTNTTVRDPNICSTVTCDVSGVATAVSDCGPMEHCQGNGSCILNTMCTVTGSTVIDFIGRVHSVPDRCGYTLMRPLSIPGLQVLGVFQERRRKDVSFLDRVILQLDSAGVQISLEQGGRVQLNDKELTLNNTDQVFHDVELSRDEMGFTAKISASNHTLSVYFDGNTAQIHMRGTHKLNCGIQYSDADDSTINCNATTEWCNILKQTPFTACNKHINPEPFVTACTRTLCKYPAVDGLKCQFLEAYARVCSYLGNVTVESWRSKIGCCKAAYCQDRFCSAHEFCGERSKGGKPRCHCRAIFASKYRSTSTFGEPTVCSQKSASINLANCLLEDKGIDYSVLHLNDPACKGEMDNLTHMVTFDSNSHNCGAVLTANKSQIIYKNTIMTRNSSLFGLINRHDPVHIDFSCYYSQPDIKSLAIKLKDSSVNRQITSGEWNYNLTMKLYTDFDRKVAIQSSTEIDLDQKVWVELKTGGLDDSIVRVVTDSCWATNQPSPSGSLRYDLIIKGCPNPADETVKVEGNGLGTSNYFSFNMFQFSGTTGDVYLHCRLVLCVRQGDTCVPRCSQAVRRSRSVMSKYEDEEPAFISMAWTY</sequence>
<dbReference type="Pfam" id="PF00100">
    <property type="entry name" value="Zona_pellucida"/>
    <property type="match status" value="1"/>
</dbReference>
<dbReference type="Gene3D" id="2.60.40.4100">
    <property type="entry name" value="Zona pellucida, ZP-C domain"/>
    <property type="match status" value="1"/>
</dbReference>
<dbReference type="PANTHER" id="PTHR14002:SF50">
    <property type="entry name" value="ALPHA-TECTORIN-LIKE-RELATED"/>
    <property type="match status" value="1"/>
</dbReference>
<dbReference type="Proteomes" id="UP000472265">
    <property type="component" value="Chromosome 9"/>
</dbReference>
<dbReference type="SMART" id="SM00832">
    <property type="entry name" value="C8"/>
    <property type="match status" value="1"/>
</dbReference>
<dbReference type="PROSITE" id="PS51034">
    <property type="entry name" value="ZP_2"/>
    <property type="match status" value="1"/>
</dbReference>
<feature type="chain" id="PRO_5025651358" evidence="3">
    <location>
        <begin position="20"/>
        <end position="720"/>
    </location>
</feature>
<protein>
    <submittedName>
        <fullName evidence="5">Zonadhesin-like</fullName>
    </submittedName>
</protein>
<organism evidence="5 6">
    <name type="scientific">Sparus aurata</name>
    <name type="common">Gilthead sea bream</name>
    <dbReference type="NCBI Taxonomy" id="8175"/>
    <lineage>
        <taxon>Eukaryota</taxon>
        <taxon>Metazoa</taxon>
        <taxon>Chordata</taxon>
        <taxon>Craniata</taxon>
        <taxon>Vertebrata</taxon>
        <taxon>Euteleostomi</taxon>
        <taxon>Actinopterygii</taxon>
        <taxon>Neopterygii</taxon>
        <taxon>Teleostei</taxon>
        <taxon>Neoteleostei</taxon>
        <taxon>Acanthomorphata</taxon>
        <taxon>Eupercaria</taxon>
        <taxon>Spariformes</taxon>
        <taxon>Sparidae</taxon>
        <taxon>Sparus</taxon>
    </lineage>
</organism>
<accession>A0A671Z0Z4</accession>
<dbReference type="Pfam" id="PF08742">
    <property type="entry name" value="C8"/>
    <property type="match status" value="1"/>
</dbReference>
<reference evidence="5" key="1">
    <citation type="submission" date="2021-04" db="EMBL/GenBank/DDBJ databases">
        <authorList>
            <consortium name="Wellcome Sanger Institute Data Sharing"/>
        </authorList>
    </citation>
    <scope>NUCLEOTIDE SEQUENCE [LARGE SCALE GENOMIC DNA]</scope>
</reference>
<feature type="domain" description="ZP" evidence="4">
    <location>
        <begin position="445"/>
        <end position="699"/>
    </location>
</feature>
<dbReference type="PANTHER" id="PTHR14002">
    <property type="entry name" value="ENDOGLIN/TGF-BETA RECEPTOR TYPE III"/>
    <property type="match status" value="1"/>
</dbReference>
<dbReference type="InterPro" id="IPR001507">
    <property type="entry name" value="ZP_dom"/>
</dbReference>
<proteinExistence type="predicted"/>
<dbReference type="Gene3D" id="2.60.40.3210">
    <property type="entry name" value="Zona pellucida, ZP-N domain"/>
    <property type="match status" value="1"/>
</dbReference>